<dbReference type="EMBL" id="JAACJM010000175">
    <property type="protein sequence ID" value="KAF5340478.1"/>
    <property type="molecule type" value="Genomic_DNA"/>
</dbReference>
<accession>A0A8H5CGS0</accession>
<keyword evidence="6" id="KW-1185">Reference proteome</keyword>
<evidence type="ECO:0000256" key="3">
    <source>
        <dbReference type="ARBA" id="ARBA00023002"/>
    </source>
</evidence>
<comment type="similarity">
    <text evidence="1">Belongs to the short-chain dehydrogenases/reductases (SDR) family.</text>
</comment>
<evidence type="ECO:0000256" key="2">
    <source>
        <dbReference type="ARBA" id="ARBA00022857"/>
    </source>
</evidence>
<gene>
    <name evidence="5" type="ORF">D9758_014556</name>
</gene>
<evidence type="ECO:0000313" key="5">
    <source>
        <dbReference type="EMBL" id="KAF5340478.1"/>
    </source>
</evidence>
<dbReference type="InterPro" id="IPR002347">
    <property type="entry name" value="SDR_fam"/>
</dbReference>
<organism evidence="5 6">
    <name type="scientific">Tetrapyrgos nigripes</name>
    <dbReference type="NCBI Taxonomy" id="182062"/>
    <lineage>
        <taxon>Eukaryota</taxon>
        <taxon>Fungi</taxon>
        <taxon>Dikarya</taxon>
        <taxon>Basidiomycota</taxon>
        <taxon>Agaricomycotina</taxon>
        <taxon>Agaricomycetes</taxon>
        <taxon>Agaricomycetidae</taxon>
        <taxon>Agaricales</taxon>
        <taxon>Marasmiineae</taxon>
        <taxon>Marasmiaceae</taxon>
        <taxon>Tetrapyrgos</taxon>
    </lineage>
</organism>
<dbReference type="PANTHER" id="PTHR43976:SF16">
    <property type="entry name" value="SHORT-CHAIN DEHYDROGENASE_REDUCTASE FAMILY PROTEIN"/>
    <property type="match status" value="1"/>
</dbReference>
<dbReference type="InterPro" id="IPR020904">
    <property type="entry name" value="Sc_DH/Rdtase_CS"/>
</dbReference>
<protein>
    <recommendedName>
        <fullName evidence="7">NAD(P)-binding protein</fullName>
    </recommendedName>
</protein>
<proteinExistence type="inferred from homology"/>
<keyword evidence="4" id="KW-1133">Transmembrane helix</keyword>
<dbReference type="Pfam" id="PF00106">
    <property type="entry name" value="adh_short"/>
    <property type="match status" value="1"/>
</dbReference>
<dbReference type="Proteomes" id="UP000559256">
    <property type="component" value="Unassembled WGS sequence"/>
</dbReference>
<dbReference type="Gene3D" id="3.40.50.720">
    <property type="entry name" value="NAD(P)-binding Rossmann-like Domain"/>
    <property type="match status" value="1"/>
</dbReference>
<dbReference type="InterPro" id="IPR051911">
    <property type="entry name" value="SDR_oxidoreductase"/>
</dbReference>
<dbReference type="PROSITE" id="PS00061">
    <property type="entry name" value="ADH_SHORT"/>
    <property type="match status" value="1"/>
</dbReference>
<comment type="caution">
    <text evidence="5">The sequence shown here is derived from an EMBL/GenBank/DDBJ whole genome shotgun (WGS) entry which is preliminary data.</text>
</comment>
<evidence type="ECO:0000256" key="4">
    <source>
        <dbReference type="SAM" id="Phobius"/>
    </source>
</evidence>
<sequence length="175" mass="19020">MSPEETYDQFNTNVFGALNVTRAFLPYMRQRKTGTIVWMGSLAGWISGATGGLYCATKYALRGISETLHDEISPLGFAVPASTLAPYESRIEDYREMGKKGVEGLEAYNNNQPGDPAKAVQIIIDVIKGEGVAKGKPFAKSLQLGTDCYGGVKNAAEQTLRNLEAWKDVTCSTEI</sequence>
<keyword evidence="2" id="KW-0521">NADP</keyword>
<evidence type="ECO:0000313" key="6">
    <source>
        <dbReference type="Proteomes" id="UP000559256"/>
    </source>
</evidence>
<keyword evidence="3" id="KW-0560">Oxidoreductase</keyword>
<dbReference type="InterPro" id="IPR036291">
    <property type="entry name" value="NAD(P)-bd_dom_sf"/>
</dbReference>
<dbReference type="AlphaFoldDB" id="A0A8H5CGS0"/>
<reference evidence="5 6" key="1">
    <citation type="journal article" date="2020" name="ISME J.">
        <title>Uncovering the hidden diversity of litter-decomposition mechanisms in mushroom-forming fungi.</title>
        <authorList>
            <person name="Floudas D."/>
            <person name="Bentzer J."/>
            <person name="Ahren D."/>
            <person name="Johansson T."/>
            <person name="Persson P."/>
            <person name="Tunlid A."/>
        </authorList>
    </citation>
    <scope>NUCLEOTIDE SEQUENCE [LARGE SCALE GENOMIC DNA]</scope>
    <source>
        <strain evidence="5 6">CBS 291.85</strain>
    </source>
</reference>
<keyword evidence="4" id="KW-0812">Transmembrane</keyword>
<dbReference type="PANTHER" id="PTHR43976">
    <property type="entry name" value="SHORT CHAIN DEHYDROGENASE"/>
    <property type="match status" value="1"/>
</dbReference>
<keyword evidence="4" id="KW-0472">Membrane</keyword>
<dbReference type="GO" id="GO:0016491">
    <property type="term" value="F:oxidoreductase activity"/>
    <property type="evidence" value="ECO:0007669"/>
    <property type="project" value="UniProtKB-KW"/>
</dbReference>
<dbReference type="SUPFAM" id="SSF51735">
    <property type="entry name" value="NAD(P)-binding Rossmann-fold domains"/>
    <property type="match status" value="1"/>
</dbReference>
<name>A0A8H5CGS0_9AGAR</name>
<evidence type="ECO:0008006" key="7">
    <source>
        <dbReference type="Google" id="ProtNLM"/>
    </source>
</evidence>
<feature type="transmembrane region" description="Helical" evidence="4">
    <location>
        <begin position="36"/>
        <end position="56"/>
    </location>
</feature>
<dbReference type="OrthoDB" id="1274115at2759"/>
<evidence type="ECO:0000256" key="1">
    <source>
        <dbReference type="ARBA" id="ARBA00006484"/>
    </source>
</evidence>